<evidence type="ECO:0000256" key="5">
    <source>
        <dbReference type="ARBA" id="ARBA00023155"/>
    </source>
</evidence>
<evidence type="ECO:0000256" key="10">
    <source>
        <dbReference type="SAM" id="MobiDB-lite"/>
    </source>
</evidence>
<keyword evidence="3" id="KW-0805">Transcription regulation</keyword>
<dbReference type="GO" id="GO:0000978">
    <property type="term" value="F:RNA polymerase II cis-regulatory region sequence-specific DNA binding"/>
    <property type="evidence" value="ECO:0007669"/>
    <property type="project" value="TreeGrafter"/>
</dbReference>
<dbReference type="InterPro" id="IPR001356">
    <property type="entry name" value="HD"/>
</dbReference>
<dbReference type="InterPro" id="IPR009057">
    <property type="entry name" value="Homeodomain-like_sf"/>
</dbReference>
<keyword evidence="6" id="KW-0804">Transcription</keyword>
<evidence type="ECO:0000313" key="12">
    <source>
        <dbReference type="Ensembl" id="ENSGWIP00000004849.1"/>
    </source>
</evidence>
<protein>
    <recommendedName>
        <fullName evidence="11">Homeobox domain-containing protein</fullName>
    </recommendedName>
</protein>
<evidence type="ECO:0000256" key="3">
    <source>
        <dbReference type="ARBA" id="ARBA00023015"/>
    </source>
</evidence>
<evidence type="ECO:0000256" key="8">
    <source>
        <dbReference type="PROSITE-ProRule" id="PRU00108"/>
    </source>
</evidence>
<evidence type="ECO:0000313" key="13">
    <source>
        <dbReference type="Proteomes" id="UP000694680"/>
    </source>
</evidence>
<dbReference type="InterPro" id="IPR017970">
    <property type="entry name" value="Homeobox_CS"/>
</dbReference>
<keyword evidence="5 8" id="KW-0371">Homeobox</keyword>
<feature type="DNA-binding region" description="Homeobox" evidence="8">
    <location>
        <begin position="56"/>
        <end position="115"/>
    </location>
</feature>
<feature type="compositionally biased region" description="Low complexity" evidence="10">
    <location>
        <begin position="118"/>
        <end position="128"/>
    </location>
</feature>
<dbReference type="Ensembl" id="ENSGWIT00000005191.1">
    <property type="protein sequence ID" value="ENSGWIP00000004849.1"/>
    <property type="gene ID" value="ENSGWIG00000002574.1"/>
</dbReference>
<feature type="domain" description="Homeobox" evidence="11">
    <location>
        <begin position="54"/>
        <end position="114"/>
    </location>
</feature>
<dbReference type="Proteomes" id="UP000694680">
    <property type="component" value="Chromosome 7"/>
</dbReference>
<dbReference type="PROSITE" id="PS50071">
    <property type="entry name" value="HOMEOBOX_2"/>
    <property type="match status" value="1"/>
</dbReference>
<keyword evidence="13" id="KW-1185">Reference proteome</keyword>
<evidence type="ECO:0000256" key="1">
    <source>
        <dbReference type="ARBA" id="ARBA00004123"/>
    </source>
</evidence>
<comment type="subcellular location">
    <subcellularLocation>
        <location evidence="1 8 9">Nucleus</location>
    </subcellularLocation>
</comment>
<keyword evidence="2" id="KW-0217">Developmental protein</keyword>
<evidence type="ECO:0000256" key="9">
    <source>
        <dbReference type="RuleBase" id="RU000682"/>
    </source>
</evidence>
<evidence type="ECO:0000259" key="11">
    <source>
        <dbReference type="PROSITE" id="PS50071"/>
    </source>
</evidence>
<dbReference type="AlphaFoldDB" id="A0A8C5DEY6"/>
<dbReference type="PANTHER" id="PTHR45946:SF4">
    <property type="entry name" value="HOMEOBOX PROTEIN ROUGH-RELATED"/>
    <property type="match status" value="1"/>
</dbReference>
<feature type="region of interest" description="Disordered" evidence="10">
    <location>
        <begin position="42"/>
        <end position="65"/>
    </location>
</feature>
<accession>A0A8C5DEY6</accession>
<sequence length="137" mass="15936">MLEKKIVLYIYICRKIVNVICYMTWTNLKPADRIVTRSFSAGSGEAGRAEKIATVNGPPRTSHSTKQLTELEKEFHFNQYLTRSRRVEVARVLRLSDTQVKVWFQNRRMKQKKQQRDAPPAAWAQPAPHVRVTLTRP</sequence>
<dbReference type="GO" id="GO:0005634">
    <property type="term" value="C:nucleus"/>
    <property type="evidence" value="ECO:0007669"/>
    <property type="project" value="UniProtKB-SubCell"/>
</dbReference>
<dbReference type="CDD" id="cd00086">
    <property type="entry name" value="homeodomain"/>
    <property type="match status" value="1"/>
</dbReference>
<reference evidence="12" key="2">
    <citation type="submission" date="2025-08" db="UniProtKB">
        <authorList>
            <consortium name="Ensembl"/>
        </authorList>
    </citation>
    <scope>IDENTIFICATION</scope>
</reference>
<dbReference type="PANTHER" id="PTHR45946">
    <property type="entry name" value="HOMEOBOX PROTEIN ROUGH-RELATED"/>
    <property type="match status" value="1"/>
</dbReference>
<reference evidence="12" key="3">
    <citation type="submission" date="2025-09" db="UniProtKB">
        <authorList>
            <consortium name="Ensembl"/>
        </authorList>
    </citation>
    <scope>IDENTIFICATION</scope>
</reference>
<keyword evidence="7 8" id="KW-0539">Nucleus</keyword>
<dbReference type="PRINTS" id="PR00024">
    <property type="entry name" value="HOMEOBOX"/>
</dbReference>
<dbReference type="InterPro" id="IPR020479">
    <property type="entry name" value="HD_metazoa"/>
</dbReference>
<dbReference type="SUPFAM" id="SSF46689">
    <property type="entry name" value="Homeodomain-like"/>
    <property type="match status" value="1"/>
</dbReference>
<feature type="region of interest" description="Disordered" evidence="10">
    <location>
        <begin position="108"/>
        <end position="137"/>
    </location>
</feature>
<proteinExistence type="predicted"/>
<evidence type="ECO:0000256" key="4">
    <source>
        <dbReference type="ARBA" id="ARBA00023125"/>
    </source>
</evidence>
<name>A0A8C5DEY6_GOUWI</name>
<dbReference type="GO" id="GO:0000981">
    <property type="term" value="F:DNA-binding transcription factor activity, RNA polymerase II-specific"/>
    <property type="evidence" value="ECO:0007669"/>
    <property type="project" value="InterPro"/>
</dbReference>
<dbReference type="Pfam" id="PF00046">
    <property type="entry name" value="Homeodomain"/>
    <property type="match status" value="1"/>
</dbReference>
<evidence type="ECO:0000256" key="7">
    <source>
        <dbReference type="ARBA" id="ARBA00023242"/>
    </source>
</evidence>
<keyword evidence="4 8" id="KW-0238">DNA-binding</keyword>
<reference evidence="12" key="1">
    <citation type="submission" date="2020-06" db="EMBL/GenBank/DDBJ databases">
        <authorList>
            <consortium name="Wellcome Sanger Institute Data Sharing"/>
        </authorList>
    </citation>
    <scope>NUCLEOTIDE SEQUENCE [LARGE SCALE GENOMIC DNA]</scope>
</reference>
<evidence type="ECO:0000256" key="2">
    <source>
        <dbReference type="ARBA" id="ARBA00022473"/>
    </source>
</evidence>
<organism evidence="12 13">
    <name type="scientific">Gouania willdenowi</name>
    <name type="common">Blunt-snouted clingfish</name>
    <name type="synonym">Lepadogaster willdenowi</name>
    <dbReference type="NCBI Taxonomy" id="441366"/>
    <lineage>
        <taxon>Eukaryota</taxon>
        <taxon>Metazoa</taxon>
        <taxon>Chordata</taxon>
        <taxon>Craniata</taxon>
        <taxon>Vertebrata</taxon>
        <taxon>Euteleostomi</taxon>
        <taxon>Actinopterygii</taxon>
        <taxon>Neopterygii</taxon>
        <taxon>Teleostei</taxon>
        <taxon>Neoteleostei</taxon>
        <taxon>Acanthomorphata</taxon>
        <taxon>Ovalentaria</taxon>
        <taxon>Blenniimorphae</taxon>
        <taxon>Blenniiformes</taxon>
        <taxon>Gobiesocoidei</taxon>
        <taxon>Gobiesocidae</taxon>
        <taxon>Gobiesocinae</taxon>
        <taxon>Gouania</taxon>
    </lineage>
</organism>
<dbReference type="Gene3D" id="1.10.10.60">
    <property type="entry name" value="Homeodomain-like"/>
    <property type="match status" value="1"/>
</dbReference>
<dbReference type="SMART" id="SM00389">
    <property type="entry name" value="HOX"/>
    <property type="match status" value="1"/>
</dbReference>
<evidence type="ECO:0000256" key="6">
    <source>
        <dbReference type="ARBA" id="ARBA00023163"/>
    </source>
</evidence>
<dbReference type="PROSITE" id="PS00027">
    <property type="entry name" value="HOMEOBOX_1"/>
    <property type="match status" value="1"/>
</dbReference>
<dbReference type="InterPro" id="IPR046327">
    <property type="entry name" value="HXA1/B1/D1"/>
</dbReference>